<organism evidence="2 3">
    <name type="scientific">Streptomyces cremeus</name>
    <dbReference type="NCBI Taxonomy" id="66881"/>
    <lineage>
        <taxon>Bacteria</taxon>
        <taxon>Bacillati</taxon>
        <taxon>Actinomycetota</taxon>
        <taxon>Actinomycetes</taxon>
        <taxon>Kitasatosporales</taxon>
        <taxon>Streptomycetaceae</taxon>
        <taxon>Streptomyces</taxon>
    </lineage>
</organism>
<dbReference type="Pfam" id="PF00300">
    <property type="entry name" value="His_Phos_1"/>
    <property type="match status" value="1"/>
</dbReference>
<feature type="region of interest" description="Disordered" evidence="1">
    <location>
        <begin position="1"/>
        <end position="50"/>
    </location>
</feature>
<dbReference type="RefSeq" id="WP_345220086.1">
    <property type="nucleotide sequence ID" value="NZ_BAAAXE010000010.1"/>
</dbReference>
<dbReference type="EMBL" id="JBHMCR010000017">
    <property type="protein sequence ID" value="MFB9523346.1"/>
    <property type="molecule type" value="Genomic_DNA"/>
</dbReference>
<keyword evidence="3" id="KW-1185">Reference proteome</keyword>
<gene>
    <name evidence="2" type="ORF">ACFFTU_25710</name>
</gene>
<dbReference type="InterPro" id="IPR013078">
    <property type="entry name" value="His_Pase_superF_clade-1"/>
</dbReference>
<protein>
    <submittedName>
        <fullName evidence="2">Histidine phosphatase family protein</fullName>
    </submittedName>
</protein>
<evidence type="ECO:0000313" key="2">
    <source>
        <dbReference type="EMBL" id="MFB9523346.1"/>
    </source>
</evidence>
<reference evidence="2 3" key="1">
    <citation type="submission" date="2024-09" db="EMBL/GenBank/DDBJ databases">
        <authorList>
            <person name="Sun Q."/>
            <person name="Mori K."/>
        </authorList>
    </citation>
    <scope>NUCLEOTIDE SEQUENCE [LARGE SCALE GENOMIC DNA]</scope>
    <source>
        <strain evidence="2 3">JCM 4362</strain>
    </source>
</reference>
<evidence type="ECO:0000256" key="1">
    <source>
        <dbReference type="SAM" id="MobiDB-lite"/>
    </source>
</evidence>
<dbReference type="InterPro" id="IPR029033">
    <property type="entry name" value="His_PPase_superfam"/>
</dbReference>
<proteinExistence type="predicted"/>
<feature type="region of interest" description="Disordered" evidence="1">
    <location>
        <begin position="98"/>
        <end position="125"/>
    </location>
</feature>
<evidence type="ECO:0000313" key="3">
    <source>
        <dbReference type="Proteomes" id="UP001589718"/>
    </source>
</evidence>
<accession>A0ABV5PJG1</accession>
<dbReference type="Proteomes" id="UP001589718">
    <property type="component" value="Unassembled WGS sequence"/>
</dbReference>
<dbReference type="SUPFAM" id="SSF53254">
    <property type="entry name" value="Phosphoglycerate mutase-like"/>
    <property type="match status" value="1"/>
</dbReference>
<name>A0ABV5PJG1_STRCM</name>
<dbReference type="Gene3D" id="3.40.50.1240">
    <property type="entry name" value="Phosphoglycerate mutase-like"/>
    <property type="match status" value="1"/>
</dbReference>
<sequence length="206" mass="21681">MGRRGHGGSADSRTRGTLGGPAGCARRRGAPRAPAGKFQAAAAVERPAARGQVRAVVPSPLRRWRQAARFAVERPGPEARIGEELREAEFEVREGLTYAEVQQRRPGEPAARLSSPTAAPPGGEPLAGVVRRVEAARNGLLARHPGETVPVVTHGAPVRQLVRLALSAPPEPLFRMEAAAASVSATAHYAHGNASAQSLDDTARLR</sequence>
<comment type="caution">
    <text evidence="2">The sequence shown here is derived from an EMBL/GenBank/DDBJ whole genome shotgun (WGS) entry which is preliminary data.</text>
</comment>
<feature type="compositionally biased region" description="Low complexity" evidence="1">
    <location>
        <begin position="31"/>
        <end position="46"/>
    </location>
</feature>